<reference evidence="3" key="2">
    <citation type="journal article" date="2020" name="Microorganisms">
        <title>Osmotic Adaptation and Compatible Solute Biosynthesis of Phototrophic Bacteria as Revealed from Genome Analyses.</title>
        <authorList>
            <person name="Imhoff J.F."/>
            <person name="Rahn T."/>
            <person name="Kunzel S."/>
            <person name="Keller A."/>
            <person name="Neulinger S.C."/>
        </authorList>
    </citation>
    <scope>NUCLEOTIDE SEQUENCE</scope>
    <source>
        <strain evidence="3">DSM 11080</strain>
    </source>
</reference>
<dbReference type="PANTHER" id="PTHR12526:SF637">
    <property type="entry name" value="GLYCOSYLTRANSFERASE EPSF-RELATED"/>
    <property type="match status" value="1"/>
</dbReference>
<dbReference type="Pfam" id="PF00534">
    <property type="entry name" value="Glycos_transf_1"/>
    <property type="match status" value="1"/>
</dbReference>
<dbReference type="SUPFAM" id="SSF53756">
    <property type="entry name" value="UDP-Glycosyltransferase/glycogen phosphorylase"/>
    <property type="match status" value="1"/>
</dbReference>
<dbReference type="CDD" id="cd03801">
    <property type="entry name" value="GT4_PimA-like"/>
    <property type="match status" value="1"/>
</dbReference>
<evidence type="ECO:0000259" key="1">
    <source>
        <dbReference type="Pfam" id="PF00534"/>
    </source>
</evidence>
<dbReference type="InterPro" id="IPR001296">
    <property type="entry name" value="Glyco_trans_1"/>
</dbReference>
<evidence type="ECO:0000313" key="4">
    <source>
        <dbReference type="Proteomes" id="UP001296776"/>
    </source>
</evidence>
<dbReference type="Pfam" id="PF13439">
    <property type="entry name" value="Glyco_transf_4"/>
    <property type="match status" value="1"/>
</dbReference>
<dbReference type="RefSeq" id="WP_200347831.1">
    <property type="nucleotide sequence ID" value="NZ_NRSJ01000040.1"/>
</dbReference>
<feature type="domain" description="Glycosyl transferase family 1" evidence="1">
    <location>
        <begin position="226"/>
        <end position="378"/>
    </location>
</feature>
<evidence type="ECO:0000259" key="2">
    <source>
        <dbReference type="Pfam" id="PF13439"/>
    </source>
</evidence>
<protein>
    <submittedName>
        <fullName evidence="3">Uncharacterized protein</fullName>
    </submittedName>
</protein>
<feature type="domain" description="Glycosyltransferase subfamily 4-like N-terminal" evidence="2">
    <location>
        <begin position="32"/>
        <end position="208"/>
    </location>
</feature>
<dbReference type="InterPro" id="IPR028098">
    <property type="entry name" value="Glyco_trans_4-like_N"/>
</dbReference>
<dbReference type="AlphaFoldDB" id="A0AAJ0U709"/>
<reference evidence="3" key="1">
    <citation type="submission" date="2017-08" db="EMBL/GenBank/DDBJ databases">
        <authorList>
            <person name="Imhoff J.F."/>
            <person name="Rahn T."/>
            <person name="Kuenzel S."/>
            <person name="Neulinger S.C."/>
        </authorList>
    </citation>
    <scope>NUCLEOTIDE SEQUENCE</scope>
    <source>
        <strain evidence="3">DSM 11080</strain>
    </source>
</reference>
<name>A0AAJ0U709_9GAMM</name>
<accession>A0AAJ0U709</accession>
<organism evidence="3 4">
    <name type="scientific">Halochromatium glycolicum</name>
    <dbReference type="NCBI Taxonomy" id="85075"/>
    <lineage>
        <taxon>Bacteria</taxon>
        <taxon>Pseudomonadati</taxon>
        <taxon>Pseudomonadota</taxon>
        <taxon>Gammaproteobacteria</taxon>
        <taxon>Chromatiales</taxon>
        <taxon>Chromatiaceae</taxon>
        <taxon>Halochromatium</taxon>
    </lineage>
</organism>
<dbReference type="PANTHER" id="PTHR12526">
    <property type="entry name" value="GLYCOSYLTRANSFERASE"/>
    <property type="match status" value="1"/>
</dbReference>
<dbReference type="GO" id="GO:0016757">
    <property type="term" value="F:glycosyltransferase activity"/>
    <property type="evidence" value="ECO:0007669"/>
    <property type="project" value="InterPro"/>
</dbReference>
<comment type="caution">
    <text evidence="3">The sequence shown here is derived from an EMBL/GenBank/DDBJ whole genome shotgun (WGS) entry which is preliminary data.</text>
</comment>
<dbReference type="Gene3D" id="3.40.50.2000">
    <property type="entry name" value="Glycogen Phosphorylase B"/>
    <property type="match status" value="2"/>
</dbReference>
<evidence type="ECO:0000313" key="3">
    <source>
        <dbReference type="EMBL" id="MBK1706378.1"/>
    </source>
</evidence>
<sequence>MSDRRSDASPGTRPSARVAILYPADPAGVIPGGIDTFIRGILRWTPADIRVDLVGVSTDPVARPPGRWTAVSCGRSSYRFYPVAMLPDPSRRGRVPLSVRFMLGLLRYRPRLEVDILEFHRLEPLLLYLRDGRPKTAVVHQNMQILRDKDADIRWKHLPALYFALQDLMVPRLSNLFTVREDAAAWYRERYPAHADKVHFMPTWVDPEVFWEPNEATRAQRAAGLRRIFGFPEAARVLISVGRLDTQKDPLLLLRAFAALTADDPTLCLVYVGDGVLRPALKTAIAETGLGDRVVLAGLRPQLEIASLLQGADLFTLSSAYEGMPMCVLEALGSGLPVAATAVGEVPRVVQPGINGALAAERTPEALATAIRAVLRDTSALRGAPCTAVAAQFSPAEMLKPAFANWRRLAA</sequence>
<gene>
    <name evidence="3" type="ORF">CKO40_17940</name>
</gene>
<keyword evidence="4" id="KW-1185">Reference proteome</keyword>
<proteinExistence type="predicted"/>
<dbReference type="GO" id="GO:1901135">
    <property type="term" value="P:carbohydrate derivative metabolic process"/>
    <property type="evidence" value="ECO:0007669"/>
    <property type="project" value="UniProtKB-ARBA"/>
</dbReference>
<dbReference type="Proteomes" id="UP001296776">
    <property type="component" value="Unassembled WGS sequence"/>
</dbReference>
<dbReference type="EMBL" id="NRSJ01000040">
    <property type="protein sequence ID" value="MBK1706378.1"/>
    <property type="molecule type" value="Genomic_DNA"/>
</dbReference>